<dbReference type="KEGG" id="blen:NCTC4824_02786"/>
<dbReference type="Pfam" id="PF01594">
    <property type="entry name" value="AI-2E_transport"/>
    <property type="match status" value="1"/>
</dbReference>
<comment type="subcellular location">
    <subcellularLocation>
        <location evidence="1">Membrane</location>
        <topology evidence="1">Multi-pass membrane protein</topology>
    </subcellularLocation>
</comment>
<dbReference type="PANTHER" id="PTHR21716">
    <property type="entry name" value="TRANSMEMBRANE PROTEIN"/>
    <property type="match status" value="1"/>
</dbReference>
<comment type="similarity">
    <text evidence="2">Belongs to the autoinducer-2 exporter (AI-2E) (TC 2.A.86) family.</text>
</comment>
<reference evidence="7 8" key="1">
    <citation type="submission" date="2018-06" db="EMBL/GenBank/DDBJ databases">
        <authorList>
            <consortium name="Pathogen Informatics"/>
            <person name="Doyle S."/>
        </authorList>
    </citation>
    <scope>NUCLEOTIDE SEQUENCE [LARGE SCALE GENOMIC DNA]</scope>
    <source>
        <strain evidence="7 8">NCTC4824</strain>
    </source>
</reference>
<keyword evidence="3 6" id="KW-0812">Transmembrane</keyword>
<dbReference type="EMBL" id="LS483476">
    <property type="protein sequence ID" value="SQI60533.1"/>
    <property type="molecule type" value="Genomic_DNA"/>
</dbReference>
<evidence type="ECO:0000313" key="7">
    <source>
        <dbReference type="EMBL" id="SQI60533.1"/>
    </source>
</evidence>
<name>A0A2X4WBV8_LEDLE</name>
<dbReference type="InterPro" id="IPR002549">
    <property type="entry name" value="AI-2E-like"/>
</dbReference>
<evidence type="ECO:0000256" key="3">
    <source>
        <dbReference type="ARBA" id="ARBA00022692"/>
    </source>
</evidence>
<evidence type="ECO:0000313" key="8">
    <source>
        <dbReference type="Proteomes" id="UP000249134"/>
    </source>
</evidence>
<dbReference type="NCBIfam" id="TIGR02872">
    <property type="entry name" value="spore_ytvI"/>
    <property type="match status" value="1"/>
</dbReference>
<dbReference type="InterPro" id="IPR014227">
    <property type="entry name" value="YtvI-like"/>
</dbReference>
<feature type="transmembrane region" description="Helical" evidence="6">
    <location>
        <begin position="283"/>
        <end position="303"/>
    </location>
</feature>
<dbReference type="InterPro" id="IPR001734">
    <property type="entry name" value="Na/solute_symporter"/>
</dbReference>
<feature type="transmembrane region" description="Helical" evidence="6">
    <location>
        <begin position="217"/>
        <end position="243"/>
    </location>
</feature>
<feature type="transmembrane region" description="Helical" evidence="6">
    <location>
        <begin position="323"/>
        <end position="345"/>
    </location>
</feature>
<evidence type="ECO:0000256" key="5">
    <source>
        <dbReference type="ARBA" id="ARBA00023136"/>
    </source>
</evidence>
<protein>
    <submittedName>
        <fullName evidence="7">Sporulation integral membrane protein YtvI</fullName>
    </submittedName>
</protein>
<dbReference type="PANTHER" id="PTHR21716:SF68">
    <property type="entry name" value="TRANSPORT PROTEIN YTVI-RELATED"/>
    <property type="match status" value="1"/>
</dbReference>
<evidence type="ECO:0000256" key="6">
    <source>
        <dbReference type="SAM" id="Phobius"/>
    </source>
</evidence>
<evidence type="ECO:0000256" key="1">
    <source>
        <dbReference type="ARBA" id="ARBA00004141"/>
    </source>
</evidence>
<feature type="transmembrane region" description="Helical" evidence="6">
    <location>
        <begin position="18"/>
        <end position="35"/>
    </location>
</feature>
<feature type="transmembrane region" description="Helical" evidence="6">
    <location>
        <begin position="167"/>
        <end position="186"/>
    </location>
</feature>
<dbReference type="Proteomes" id="UP000249134">
    <property type="component" value="Chromosome 1"/>
</dbReference>
<organism evidence="7 8">
    <name type="scientific">Lederbergia lenta</name>
    <name type="common">Bacillus lentus</name>
    <dbReference type="NCBI Taxonomy" id="1467"/>
    <lineage>
        <taxon>Bacteria</taxon>
        <taxon>Bacillati</taxon>
        <taxon>Bacillota</taxon>
        <taxon>Bacilli</taxon>
        <taxon>Bacillales</taxon>
        <taxon>Bacillaceae</taxon>
        <taxon>Lederbergia</taxon>
    </lineage>
</organism>
<proteinExistence type="inferred from homology"/>
<keyword evidence="8" id="KW-1185">Reference proteome</keyword>
<dbReference type="PROSITE" id="PS50283">
    <property type="entry name" value="NA_SOLUT_SYMP_3"/>
    <property type="match status" value="1"/>
</dbReference>
<evidence type="ECO:0000256" key="2">
    <source>
        <dbReference type="ARBA" id="ARBA00009773"/>
    </source>
</evidence>
<accession>A0A2X4WBV8</accession>
<feature type="transmembrane region" description="Helical" evidence="6">
    <location>
        <begin position="249"/>
        <end position="271"/>
    </location>
</feature>
<keyword evidence="4 6" id="KW-1133">Transmembrane helix</keyword>
<keyword evidence="5 6" id="KW-0472">Membrane</keyword>
<evidence type="ECO:0000256" key="4">
    <source>
        <dbReference type="ARBA" id="ARBA00022989"/>
    </source>
</evidence>
<sequence length="360" mass="40288">MESDGDPIMMSFLTKKHIIIFFSVIILAMIAFYILPVSVPLIAAIITALMLDTIVSWVMSKFKLKRQLAVIIVFAIFTLILVISGFFLATKVIGEGIKLIEESPTYINNVTVMWNNIDVYFQNAAQDFPEEMVSAVTEEVNAFFEAAVTSLKQYINIENISALLSYIPNYLVSFLVYLIALFMFMIDLPRIRKGFYHYLSENTAAKVNFMTSRLSSVVLGFFKAQFLVSIIIFIAAFIGLLIIQPKVAIVMAFVIWIIDLIPIIGSIVILAPWSLYHYFTGDIILGTKLAILAVILLLIRRIVEPKVMGSHMGLSPLATLISMYIGLKLLGILGLILGPILLILFKSAKEAELIKLNFKI</sequence>
<dbReference type="AlphaFoldDB" id="A0A2X4WBV8"/>
<dbReference type="GO" id="GO:0016020">
    <property type="term" value="C:membrane"/>
    <property type="evidence" value="ECO:0007669"/>
    <property type="project" value="UniProtKB-SubCell"/>
</dbReference>
<dbReference type="STRING" id="1348624.GCA_001591545_01834"/>
<dbReference type="GO" id="GO:0022857">
    <property type="term" value="F:transmembrane transporter activity"/>
    <property type="evidence" value="ECO:0007669"/>
    <property type="project" value="InterPro"/>
</dbReference>
<gene>
    <name evidence="7" type="ORF">NCTC4824_02786</name>
</gene>
<feature type="transmembrane region" description="Helical" evidence="6">
    <location>
        <begin position="68"/>
        <end position="89"/>
    </location>
</feature>